<dbReference type="EMBL" id="BMAW01105002">
    <property type="protein sequence ID" value="GFT17424.1"/>
    <property type="molecule type" value="Genomic_DNA"/>
</dbReference>
<protein>
    <submittedName>
        <fullName evidence="1">Uncharacterized protein</fullName>
    </submittedName>
</protein>
<name>A0A8X6NKC9_NEPPI</name>
<accession>A0A8X6NKC9</accession>
<organism evidence="1 2">
    <name type="scientific">Nephila pilipes</name>
    <name type="common">Giant wood spider</name>
    <name type="synonym">Nephila maculata</name>
    <dbReference type="NCBI Taxonomy" id="299642"/>
    <lineage>
        <taxon>Eukaryota</taxon>
        <taxon>Metazoa</taxon>
        <taxon>Ecdysozoa</taxon>
        <taxon>Arthropoda</taxon>
        <taxon>Chelicerata</taxon>
        <taxon>Arachnida</taxon>
        <taxon>Araneae</taxon>
        <taxon>Araneomorphae</taxon>
        <taxon>Entelegynae</taxon>
        <taxon>Araneoidea</taxon>
        <taxon>Nephilidae</taxon>
        <taxon>Nephila</taxon>
    </lineage>
</organism>
<keyword evidence="2" id="KW-1185">Reference proteome</keyword>
<sequence length="107" mass="12429">MYGTVKPRPPQKYHLRISLRLQRCLGIYSIIPRMCRGFPPFIDAIVLWYNDEPWLQSAKSAFSLSVYAQSNELIQLVFLHLNDLCLNEAWSKLADLVQHCLKVINPL</sequence>
<reference evidence="1" key="1">
    <citation type="submission" date="2020-08" db="EMBL/GenBank/DDBJ databases">
        <title>Multicomponent nature underlies the extraordinary mechanical properties of spider dragline silk.</title>
        <authorList>
            <person name="Kono N."/>
            <person name="Nakamura H."/>
            <person name="Mori M."/>
            <person name="Yoshida Y."/>
            <person name="Ohtoshi R."/>
            <person name="Malay A.D."/>
            <person name="Moran D.A.P."/>
            <person name="Tomita M."/>
            <person name="Numata K."/>
            <person name="Arakawa K."/>
        </authorList>
    </citation>
    <scope>NUCLEOTIDE SEQUENCE</scope>
</reference>
<comment type="caution">
    <text evidence="1">The sequence shown here is derived from an EMBL/GenBank/DDBJ whole genome shotgun (WGS) entry which is preliminary data.</text>
</comment>
<proteinExistence type="predicted"/>
<gene>
    <name evidence="1" type="ORF">NPIL_41831</name>
</gene>
<evidence type="ECO:0000313" key="1">
    <source>
        <dbReference type="EMBL" id="GFT17424.1"/>
    </source>
</evidence>
<dbReference type="AlphaFoldDB" id="A0A8X6NKC9"/>
<dbReference type="Proteomes" id="UP000887013">
    <property type="component" value="Unassembled WGS sequence"/>
</dbReference>
<evidence type="ECO:0000313" key="2">
    <source>
        <dbReference type="Proteomes" id="UP000887013"/>
    </source>
</evidence>